<keyword evidence="2" id="KW-1185">Reference proteome</keyword>
<proteinExistence type="predicted"/>
<gene>
    <name evidence="1" type="ORF">NDU88_002063</name>
</gene>
<evidence type="ECO:0000313" key="2">
    <source>
        <dbReference type="Proteomes" id="UP001066276"/>
    </source>
</evidence>
<dbReference type="Proteomes" id="UP001066276">
    <property type="component" value="Chromosome 4_2"/>
</dbReference>
<organism evidence="1 2">
    <name type="scientific">Pleurodeles waltl</name>
    <name type="common">Iberian ribbed newt</name>
    <dbReference type="NCBI Taxonomy" id="8319"/>
    <lineage>
        <taxon>Eukaryota</taxon>
        <taxon>Metazoa</taxon>
        <taxon>Chordata</taxon>
        <taxon>Craniata</taxon>
        <taxon>Vertebrata</taxon>
        <taxon>Euteleostomi</taxon>
        <taxon>Amphibia</taxon>
        <taxon>Batrachia</taxon>
        <taxon>Caudata</taxon>
        <taxon>Salamandroidea</taxon>
        <taxon>Salamandridae</taxon>
        <taxon>Pleurodelinae</taxon>
        <taxon>Pleurodeles</taxon>
    </lineage>
</organism>
<evidence type="ECO:0000313" key="1">
    <source>
        <dbReference type="EMBL" id="KAJ1161579.1"/>
    </source>
</evidence>
<reference evidence="1" key="1">
    <citation type="journal article" date="2022" name="bioRxiv">
        <title>Sequencing and chromosome-scale assembly of the giantPleurodeles waltlgenome.</title>
        <authorList>
            <person name="Brown T."/>
            <person name="Elewa A."/>
            <person name="Iarovenko S."/>
            <person name="Subramanian E."/>
            <person name="Araus A.J."/>
            <person name="Petzold A."/>
            <person name="Susuki M."/>
            <person name="Suzuki K.-i.T."/>
            <person name="Hayashi T."/>
            <person name="Toyoda A."/>
            <person name="Oliveira C."/>
            <person name="Osipova E."/>
            <person name="Leigh N.D."/>
            <person name="Simon A."/>
            <person name="Yun M.H."/>
        </authorList>
    </citation>
    <scope>NUCLEOTIDE SEQUENCE</scope>
    <source>
        <strain evidence="1">20211129_DDA</strain>
        <tissue evidence="1">Liver</tissue>
    </source>
</reference>
<protein>
    <submittedName>
        <fullName evidence="1">Uncharacterized protein</fullName>
    </submittedName>
</protein>
<name>A0AAV7S965_PLEWA</name>
<sequence length="114" mass="12549">MNVDVVLCGGAGRGEMNGDLLPMHNDGTASLGLVEWDAFKVFIRGHCLGTQCNLRRSIEHDLNRMEWVLLRPEGEVTGSQAEDSMLPPIRAKHLSLLERLGCLNYAAHSARTHA</sequence>
<comment type="caution">
    <text evidence="1">The sequence shown here is derived from an EMBL/GenBank/DDBJ whole genome shotgun (WGS) entry which is preliminary data.</text>
</comment>
<dbReference type="EMBL" id="JANPWB010000008">
    <property type="protein sequence ID" value="KAJ1161579.1"/>
    <property type="molecule type" value="Genomic_DNA"/>
</dbReference>
<accession>A0AAV7S965</accession>
<dbReference type="AlphaFoldDB" id="A0AAV7S965"/>